<proteinExistence type="predicted"/>
<accession>A0A832H2G7</accession>
<feature type="domain" description="RNA-binding protein Tab2-like N-terminal" evidence="1">
    <location>
        <begin position="3"/>
        <end position="103"/>
    </location>
</feature>
<sequence length="284" mass="32229">MSIWEIDCYRRPLHDETANPLWELVVCESEGTFAWNTFCPQAQVHADWVTEQLRHLMGDRPPPQTIRVFRPQTLNLLEPACTQLGISLEPTRRTPYLKHHLHELAAQYFKHPGYTGQPYQPIEIDQPPPLPLDEALWGNQWQFAALPAGEIVDAFTGRMIPILEMPEHLLPLNLGVASTVPIPGVVIEGRRTLRDTRKGALRLAQWLRDAHPIALNYISGSPNGLVLEAGLVDRWVIATFEDPEVAASAREFEQRKIASRGLHFLLVQPDDSGMTYSGFWLLRQ</sequence>
<dbReference type="InterPro" id="IPR009472">
    <property type="entry name" value="Tab2-like"/>
</dbReference>
<protein>
    <submittedName>
        <fullName evidence="3">DUF1092 family protein</fullName>
    </submittedName>
</protein>
<dbReference type="AlphaFoldDB" id="A0A832H2G7"/>
<organism evidence="3">
    <name type="scientific">Oscillatoriales cyanobacterium SpSt-402</name>
    <dbReference type="NCBI Taxonomy" id="2282168"/>
    <lineage>
        <taxon>Bacteria</taxon>
        <taxon>Bacillati</taxon>
        <taxon>Cyanobacteriota</taxon>
        <taxon>Cyanophyceae</taxon>
        <taxon>Oscillatoriophycideae</taxon>
        <taxon>Oscillatoriales</taxon>
    </lineage>
</organism>
<dbReference type="InterPro" id="IPR046760">
    <property type="entry name" value="Tab2-like_N"/>
</dbReference>
<dbReference type="InterPro" id="IPR046761">
    <property type="entry name" value="Tab2-like_C"/>
</dbReference>
<dbReference type="PANTHER" id="PTHR34556">
    <property type="match status" value="1"/>
</dbReference>
<comment type="caution">
    <text evidence="3">The sequence shown here is derived from an EMBL/GenBank/DDBJ whole genome shotgun (WGS) entry which is preliminary data.</text>
</comment>
<dbReference type="Pfam" id="PF06485">
    <property type="entry name" value="Tab2-like_N"/>
    <property type="match status" value="1"/>
</dbReference>
<evidence type="ECO:0000313" key="3">
    <source>
        <dbReference type="EMBL" id="HGW94016.1"/>
    </source>
</evidence>
<name>A0A832H2G7_9CYAN</name>
<dbReference type="GO" id="GO:0003723">
    <property type="term" value="F:RNA binding"/>
    <property type="evidence" value="ECO:0007669"/>
    <property type="project" value="InterPro"/>
</dbReference>
<dbReference type="Pfam" id="PF20429">
    <property type="entry name" value="Tab2-like_C"/>
    <property type="match status" value="1"/>
</dbReference>
<reference evidence="3" key="1">
    <citation type="journal article" date="2020" name="mSystems">
        <title>Genome- and Community-Level Interaction Insights into Carbon Utilization and Element Cycling Functions of Hydrothermarchaeota in Hydrothermal Sediment.</title>
        <authorList>
            <person name="Zhou Z."/>
            <person name="Liu Y."/>
            <person name="Xu W."/>
            <person name="Pan J."/>
            <person name="Luo Z.H."/>
            <person name="Li M."/>
        </authorList>
    </citation>
    <scope>NUCLEOTIDE SEQUENCE [LARGE SCALE GENOMIC DNA]</scope>
    <source>
        <strain evidence="3">SpSt-402</strain>
    </source>
</reference>
<feature type="domain" description="RNA-binding protein Tab2/Atab2 C-terminal" evidence="2">
    <location>
        <begin position="120"/>
        <end position="283"/>
    </location>
</feature>
<dbReference type="EMBL" id="DSRD01000447">
    <property type="protein sequence ID" value="HGW94016.1"/>
    <property type="molecule type" value="Genomic_DNA"/>
</dbReference>
<dbReference type="PANTHER" id="PTHR34556:SF2">
    <property type="entry name" value="PROTEIN TAB2 HOMOLOG, CHLOROPLASTIC"/>
    <property type="match status" value="1"/>
</dbReference>
<evidence type="ECO:0000259" key="1">
    <source>
        <dbReference type="Pfam" id="PF06485"/>
    </source>
</evidence>
<evidence type="ECO:0000259" key="2">
    <source>
        <dbReference type="Pfam" id="PF20429"/>
    </source>
</evidence>
<gene>
    <name evidence="3" type="ORF">ENR47_07015</name>
</gene>